<feature type="domain" description="LysM" evidence="3">
    <location>
        <begin position="240"/>
        <end position="284"/>
    </location>
</feature>
<dbReference type="Proteomes" id="UP001141253">
    <property type="component" value="Chromosome 13"/>
</dbReference>
<dbReference type="Pfam" id="PF00305">
    <property type="entry name" value="Lipoxygenase"/>
    <property type="match status" value="1"/>
</dbReference>
<dbReference type="SMART" id="SM00257">
    <property type="entry name" value="LysM"/>
    <property type="match status" value="1"/>
</dbReference>
<dbReference type="Gene3D" id="3.10.350.10">
    <property type="entry name" value="LysM domain"/>
    <property type="match status" value="1"/>
</dbReference>
<dbReference type="Gene3D" id="4.10.375.10">
    <property type="entry name" value="Lipoxygenase-1, Domain 2"/>
    <property type="match status" value="1"/>
</dbReference>
<evidence type="ECO:0000313" key="4">
    <source>
        <dbReference type="EMBL" id="KAJ6359788.1"/>
    </source>
</evidence>
<dbReference type="Gene3D" id="1.20.1280.50">
    <property type="match status" value="1"/>
</dbReference>
<feature type="region of interest" description="Disordered" evidence="1">
    <location>
        <begin position="100"/>
        <end position="130"/>
    </location>
</feature>
<evidence type="ECO:0000259" key="3">
    <source>
        <dbReference type="PROSITE" id="PS51782"/>
    </source>
</evidence>
<organism evidence="4 5">
    <name type="scientific">Salix suchowensis</name>
    <dbReference type="NCBI Taxonomy" id="1278906"/>
    <lineage>
        <taxon>Eukaryota</taxon>
        <taxon>Viridiplantae</taxon>
        <taxon>Streptophyta</taxon>
        <taxon>Embryophyta</taxon>
        <taxon>Tracheophyta</taxon>
        <taxon>Spermatophyta</taxon>
        <taxon>Magnoliopsida</taxon>
        <taxon>eudicotyledons</taxon>
        <taxon>Gunneridae</taxon>
        <taxon>Pentapetalae</taxon>
        <taxon>rosids</taxon>
        <taxon>fabids</taxon>
        <taxon>Malpighiales</taxon>
        <taxon>Salicaceae</taxon>
        <taxon>Saliceae</taxon>
        <taxon>Salix</taxon>
    </lineage>
</organism>
<accession>A0ABQ9ASM8</accession>
<dbReference type="PRINTS" id="PR00468">
    <property type="entry name" value="PLTLPOXGNASE"/>
</dbReference>
<dbReference type="EMBL" id="JAPFFI010000015">
    <property type="protein sequence ID" value="KAJ6359788.1"/>
    <property type="molecule type" value="Genomic_DNA"/>
</dbReference>
<evidence type="ECO:0008006" key="6">
    <source>
        <dbReference type="Google" id="ProtNLM"/>
    </source>
</evidence>
<gene>
    <name evidence="4" type="ORF">OIU77_003901</name>
</gene>
<sequence length="382" mass="43777">MLHRINVTRKSFPKMDLQIAYTRYQQGLQVCSSACETSGFIMVDQWETYLPQETPAPLRKYREEELFQLRGNREGELQEWDRVYDYDVYNDLGSSKKGPEYFRPVLGGSSEHPYPRRGRTGRKKEDPNTESRLPLLESLNIYVPRDERFSHLKMADVLAYGLKTIAQPSLARDTVIMIFRKLGARDLARASCVCKLWRDMASGDEIVRSAFMEPWKLKEIVGKPKSGRFWRDSGICKFAISHKIVKGDSVASLAVKYSVQVMEIKVLNNMTSDHGIYSRERLLIPIINPDLLINETCYIEFDTCADREVAVLYPEGKPDEKLMSKGSSSDHGKRRVIDSLKRSMQVDDGTAQYYWSISNGDPRAALTEFSSDLRWERDGGLG</sequence>
<protein>
    <recommendedName>
        <fullName evidence="6">LysM domain-containing protein</fullName>
    </recommendedName>
</protein>
<dbReference type="InterPro" id="IPR001810">
    <property type="entry name" value="F-box_dom"/>
</dbReference>
<dbReference type="Pfam" id="PF12937">
    <property type="entry name" value="F-box-like"/>
    <property type="match status" value="1"/>
</dbReference>
<proteinExistence type="predicted"/>
<keyword evidence="5" id="KW-1185">Reference proteome</keyword>
<dbReference type="PROSITE" id="PS51393">
    <property type="entry name" value="LIPOXYGENASE_3"/>
    <property type="match status" value="1"/>
</dbReference>
<comment type="caution">
    <text evidence="4">The sequence shown here is derived from an EMBL/GenBank/DDBJ whole genome shotgun (WGS) entry which is preliminary data.</text>
</comment>
<dbReference type="InterPro" id="IPR036226">
    <property type="entry name" value="LipOase_C_sf"/>
</dbReference>
<dbReference type="SUPFAM" id="SSF54106">
    <property type="entry name" value="LysM domain"/>
    <property type="match status" value="1"/>
</dbReference>
<dbReference type="PANTHER" id="PTHR20932:SF8">
    <property type="entry name" value="LD22649P"/>
    <property type="match status" value="1"/>
</dbReference>
<dbReference type="InterPro" id="IPR045030">
    <property type="entry name" value="LYSM1-4"/>
</dbReference>
<dbReference type="InterPro" id="IPR036047">
    <property type="entry name" value="F-box-like_dom_sf"/>
</dbReference>
<dbReference type="Pfam" id="PF01476">
    <property type="entry name" value="LysM"/>
    <property type="match status" value="1"/>
</dbReference>
<reference evidence="4" key="1">
    <citation type="submission" date="2022-10" db="EMBL/GenBank/DDBJ databases">
        <authorList>
            <person name="Hyden B.L."/>
            <person name="Feng K."/>
            <person name="Yates T."/>
            <person name="Jawdy S."/>
            <person name="Smart L.B."/>
            <person name="Muchero W."/>
        </authorList>
    </citation>
    <scope>NUCLEOTIDE SEQUENCE</scope>
    <source>
        <tissue evidence="4">Shoot tip</tissue>
    </source>
</reference>
<dbReference type="SUPFAM" id="SSF48484">
    <property type="entry name" value="Lipoxigenase"/>
    <property type="match status" value="1"/>
</dbReference>
<evidence type="ECO:0000256" key="1">
    <source>
        <dbReference type="SAM" id="MobiDB-lite"/>
    </source>
</evidence>
<dbReference type="PROSITE" id="PS51782">
    <property type="entry name" value="LYSM"/>
    <property type="match status" value="1"/>
</dbReference>
<evidence type="ECO:0000259" key="2">
    <source>
        <dbReference type="PROSITE" id="PS51393"/>
    </source>
</evidence>
<dbReference type="PANTHER" id="PTHR20932">
    <property type="entry name" value="LYSM AND PUTATIVE PEPTIDOGLYCAN-BINDING DOMAIN-CONTAINING PROTEIN"/>
    <property type="match status" value="1"/>
</dbReference>
<dbReference type="InterPro" id="IPR036779">
    <property type="entry name" value="LysM_dom_sf"/>
</dbReference>
<dbReference type="InterPro" id="IPR018392">
    <property type="entry name" value="LysM"/>
</dbReference>
<dbReference type="SUPFAM" id="SSF81383">
    <property type="entry name" value="F-box domain"/>
    <property type="match status" value="1"/>
</dbReference>
<dbReference type="CDD" id="cd00118">
    <property type="entry name" value="LysM"/>
    <property type="match status" value="1"/>
</dbReference>
<dbReference type="InterPro" id="IPR013819">
    <property type="entry name" value="LipOase_C"/>
</dbReference>
<reference evidence="4" key="2">
    <citation type="journal article" date="2023" name="Int. J. Mol. Sci.">
        <title>De Novo Assembly and Annotation of 11 Diverse Shrub Willow (Salix) Genomes Reveals Novel Gene Organization in Sex-Linked Regions.</title>
        <authorList>
            <person name="Hyden B."/>
            <person name="Feng K."/>
            <person name="Yates T.B."/>
            <person name="Jawdy S."/>
            <person name="Cereghino C."/>
            <person name="Smart L.B."/>
            <person name="Muchero W."/>
        </authorList>
    </citation>
    <scope>NUCLEOTIDE SEQUENCE</scope>
    <source>
        <tissue evidence="4">Shoot tip</tissue>
    </source>
</reference>
<name>A0ABQ9ASM8_9ROSI</name>
<feature type="domain" description="Lipoxygenase" evidence="2">
    <location>
        <begin position="48"/>
        <end position="167"/>
    </location>
</feature>
<dbReference type="InterPro" id="IPR001246">
    <property type="entry name" value="LipOase_plant"/>
</dbReference>
<evidence type="ECO:0000313" key="5">
    <source>
        <dbReference type="Proteomes" id="UP001141253"/>
    </source>
</evidence>